<comment type="caution">
    <text evidence="1">The sequence shown here is derived from an EMBL/GenBank/DDBJ whole genome shotgun (WGS) entry which is preliminary data.</text>
</comment>
<dbReference type="Gene3D" id="3.40.462.20">
    <property type="match status" value="1"/>
</dbReference>
<gene>
    <name evidence="1" type="ORF">D9615_000874</name>
</gene>
<dbReference type="Proteomes" id="UP000565441">
    <property type="component" value="Unassembled WGS sequence"/>
</dbReference>
<dbReference type="OrthoDB" id="415825at2759"/>
<organism evidence="1 2">
    <name type="scientific">Tricholomella constricta</name>
    <dbReference type="NCBI Taxonomy" id="117010"/>
    <lineage>
        <taxon>Eukaryota</taxon>
        <taxon>Fungi</taxon>
        <taxon>Dikarya</taxon>
        <taxon>Basidiomycota</taxon>
        <taxon>Agaricomycotina</taxon>
        <taxon>Agaricomycetes</taxon>
        <taxon>Agaricomycetidae</taxon>
        <taxon>Agaricales</taxon>
        <taxon>Tricholomatineae</taxon>
        <taxon>Lyophyllaceae</taxon>
        <taxon>Tricholomella</taxon>
    </lineage>
</organism>
<dbReference type="AlphaFoldDB" id="A0A8H5M8W5"/>
<protein>
    <submittedName>
        <fullName evidence="1">Uncharacterized protein</fullName>
    </submittedName>
</protein>
<sequence>MVIFDPTSLPNIVDATSEWYARAGANEGMFQILNVSPQNPLIVLCLFYNGSEAEGRVNYKCFFDIGPIADMTREMPYEELNAVQNGFAYPGQGAYMKGSAHRKPVVPAITKAHQRIVDVFKASGLKANLIFEYLPLSNITSIPADAAAFRRDPTAKVLALIQWQENTPENTALARATASEVLNIVTSAEPDLGAPEKLGYSNYDFDAVQACIMASTRHADDGLSLTAIRPTDKHE</sequence>
<name>A0A8H5M8W5_9AGAR</name>
<proteinExistence type="predicted"/>
<dbReference type="EMBL" id="JAACJP010000004">
    <property type="protein sequence ID" value="KAF5385042.1"/>
    <property type="molecule type" value="Genomic_DNA"/>
</dbReference>
<reference evidence="1 2" key="1">
    <citation type="journal article" date="2020" name="ISME J.">
        <title>Uncovering the hidden diversity of litter-decomposition mechanisms in mushroom-forming fungi.</title>
        <authorList>
            <person name="Floudas D."/>
            <person name="Bentzer J."/>
            <person name="Ahren D."/>
            <person name="Johansson T."/>
            <person name="Persson P."/>
            <person name="Tunlid A."/>
        </authorList>
    </citation>
    <scope>NUCLEOTIDE SEQUENCE [LARGE SCALE GENOMIC DNA]</scope>
    <source>
        <strain evidence="1 2">CBS 661.87</strain>
    </source>
</reference>
<keyword evidence="2" id="KW-1185">Reference proteome</keyword>
<evidence type="ECO:0000313" key="1">
    <source>
        <dbReference type="EMBL" id="KAF5385042.1"/>
    </source>
</evidence>
<evidence type="ECO:0000313" key="2">
    <source>
        <dbReference type="Proteomes" id="UP000565441"/>
    </source>
</evidence>
<accession>A0A8H5M8W5</accession>